<accession>A0AAD8J5F9</accession>
<reference evidence="2" key="1">
    <citation type="submission" date="2023-02" db="EMBL/GenBank/DDBJ databases">
        <title>Genome of toxic invasive species Heracleum sosnowskyi carries increased number of genes despite the absence of recent whole-genome duplications.</title>
        <authorList>
            <person name="Schelkunov M."/>
            <person name="Shtratnikova V."/>
            <person name="Makarenko M."/>
            <person name="Klepikova A."/>
            <person name="Omelchenko D."/>
            <person name="Novikova G."/>
            <person name="Obukhova E."/>
            <person name="Bogdanov V."/>
            <person name="Penin A."/>
            <person name="Logacheva M."/>
        </authorList>
    </citation>
    <scope>NUCLEOTIDE SEQUENCE</scope>
    <source>
        <strain evidence="2">Hsosn_3</strain>
        <tissue evidence="2">Leaf</tissue>
    </source>
</reference>
<dbReference type="Pfam" id="PF13456">
    <property type="entry name" value="RVT_3"/>
    <property type="match status" value="1"/>
</dbReference>
<gene>
    <name evidence="2" type="ORF">POM88_007429</name>
</gene>
<name>A0AAD8J5F9_9APIA</name>
<feature type="domain" description="RNase H type-1" evidence="1">
    <location>
        <begin position="46"/>
        <end position="95"/>
    </location>
</feature>
<dbReference type="Proteomes" id="UP001237642">
    <property type="component" value="Unassembled WGS sequence"/>
</dbReference>
<sequence length="164" mass="18487">MVAELIKSELDTLWKINPEGCILLSNKHKRRELFLGWNTSLVGYSDGSFKELEDGTLISGMGGILLNDKDEIIFVFSGKCNSSSPVEAELEAIIFLANASLTHLDHTSKVVICTDLEVQSLSKLRAGQDDFFRRKTKWIDLASKKMIQLYYTPRDNLEMVDELA</sequence>
<dbReference type="InterPro" id="IPR036397">
    <property type="entry name" value="RNaseH_sf"/>
</dbReference>
<evidence type="ECO:0000313" key="3">
    <source>
        <dbReference type="Proteomes" id="UP001237642"/>
    </source>
</evidence>
<dbReference type="EMBL" id="JAUIZM010000002">
    <property type="protein sequence ID" value="KAK1397566.1"/>
    <property type="molecule type" value="Genomic_DNA"/>
</dbReference>
<evidence type="ECO:0000313" key="2">
    <source>
        <dbReference type="EMBL" id="KAK1397566.1"/>
    </source>
</evidence>
<dbReference type="GO" id="GO:0004523">
    <property type="term" value="F:RNA-DNA hybrid ribonuclease activity"/>
    <property type="evidence" value="ECO:0007669"/>
    <property type="project" value="InterPro"/>
</dbReference>
<dbReference type="InterPro" id="IPR002156">
    <property type="entry name" value="RNaseH_domain"/>
</dbReference>
<keyword evidence="3" id="KW-1185">Reference proteome</keyword>
<organism evidence="2 3">
    <name type="scientific">Heracleum sosnowskyi</name>
    <dbReference type="NCBI Taxonomy" id="360622"/>
    <lineage>
        <taxon>Eukaryota</taxon>
        <taxon>Viridiplantae</taxon>
        <taxon>Streptophyta</taxon>
        <taxon>Embryophyta</taxon>
        <taxon>Tracheophyta</taxon>
        <taxon>Spermatophyta</taxon>
        <taxon>Magnoliopsida</taxon>
        <taxon>eudicotyledons</taxon>
        <taxon>Gunneridae</taxon>
        <taxon>Pentapetalae</taxon>
        <taxon>asterids</taxon>
        <taxon>campanulids</taxon>
        <taxon>Apiales</taxon>
        <taxon>Apiaceae</taxon>
        <taxon>Apioideae</taxon>
        <taxon>apioid superclade</taxon>
        <taxon>Tordylieae</taxon>
        <taxon>Tordyliinae</taxon>
        <taxon>Heracleum</taxon>
    </lineage>
</organism>
<protein>
    <recommendedName>
        <fullName evidence="1">RNase H type-1 domain-containing protein</fullName>
    </recommendedName>
</protein>
<reference evidence="2" key="2">
    <citation type="submission" date="2023-05" db="EMBL/GenBank/DDBJ databases">
        <authorList>
            <person name="Schelkunov M.I."/>
        </authorList>
    </citation>
    <scope>NUCLEOTIDE SEQUENCE</scope>
    <source>
        <strain evidence="2">Hsosn_3</strain>
        <tissue evidence="2">Leaf</tissue>
    </source>
</reference>
<dbReference type="GO" id="GO:0003676">
    <property type="term" value="F:nucleic acid binding"/>
    <property type="evidence" value="ECO:0007669"/>
    <property type="project" value="InterPro"/>
</dbReference>
<comment type="caution">
    <text evidence="2">The sequence shown here is derived from an EMBL/GenBank/DDBJ whole genome shotgun (WGS) entry which is preliminary data.</text>
</comment>
<evidence type="ECO:0000259" key="1">
    <source>
        <dbReference type="Pfam" id="PF13456"/>
    </source>
</evidence>
<proteinExistence type="predicted"/>
<dbReference type="AlphaFoldDB" id="A0AAD8J5F9"/>
<dbReference type="Gene3D" id="3.30.420.10">
    <property type="entry name" value="Ribonuclease H-like superfamily/Ribonuclease H"/>
    <property type="match status" value="1"/>
</dbReference>